<comment type="caution">
    <text evidence="1">The sequence shown here is derived from an EMBL/GenBank/DDBJ whole genome shotgun (WGS) entry which is preliminary data.</text>
</comment>
<organism evidence="1 2">
    <name type="scientific">Lates japonicus</name>
    <name type="common">Japanese lates</name>
    <dbReference type="NCBI Taxonomy" id="270547"/>
    <lineage>
        <taxon>Eukaryota</taxon>
        <taxon>Metazoa</taxon>
        <taxon>Chordata</taxon>
        <taxon>Craniata</taxon>
        <taxon>Vertebrata</taxon>
        <taxon>Euteleostomi</taxon>
        <taxon>Actinopterygii</taxon>
        <taxon>Neopterygii</taxon>
        <taxon>Teleostei</taxon>
        <taxon>Neoteleostei</taxon>
        <taxon>Acanthomorphata</taxon>
        <taxon>Carangaria</taxon>
        <taxon>Carangaria incertae sedis</taxon>
        <taxon>Centropomidae</taxon>
        <taxon>Lates</taxon>
    </lineage>
</organism>
<name>A0AAD3R8X7_LATJO</name>
<dbReference type="Proteomes" id="UP001279410">
    <property type="component" value="Unassembled WGS sequence"/>
</dbReference>
<proteinExistence type="predicted"/>
<reference evidence="1" key="1">
    <citation type="submission" date="2022-08" db="EMBL/GenBank/DDBJ databases">
        <title>Genome sequencing of akame (Lates japonicus).</title>
        <authorList>
            <person name="Hashiguchi Y."/>
            <person name="Takahashi H."/>
        </authorList>
    </citation>
    <scope>NUCLEOTIDE SEQUENCE</scope>
    <source>
        <strain evidence="1">Kochi</strain>
    </source>
</reference>
<dbReference type="AlphaFoldDB" id="A0AAD3R8X7"/>
<accession>A0AAD3R8X7</accession>
<dbReference type="EMBL" id="BRZM01000039">
    <property type="protein sequence ID" value="GLD60077.1"/>
    <property type="molecule type" value="Genomic_DNA"/>
</dbReference>
<sequence length="152" mass="16982">MQVVRTLVAERLAAAAEEIFTVVERKMLHTSGTQAPPGLVSDRPDQMRRTSRDHGKYIRWMYTSWSGWMDHPPGPGLPWLAVGPKCLTTSHPRVSPPVKESDLFNAFSFILSFTEEIKTGGVRRQVPPAGHGSPDLSRCAHLMHQTMTYTSI</sequence>
<keyword evidence="2" id="KW-1185">Reference proteome</keyword>
<gene>
    <name evidence="1" type="ORF">AKAME5_001201800</name>
</gene>
<evidence type="ECO:0000313" key="2">
    <source>
        <dbReference type="Proteomes" id="UP001279410"/>
    </source>
</evidence>
<protein>
    <submittedName>
        <fullName evidence="1">Uncharacterized protein</fullName>
    </submittedName>
</protein>
<evidence type="ECO:0000313" key="1">
    <source>
        <dbReference type="EMBL" id="GLD60077.1"/>
    </source>
</evidence>